<feature type="domain" description="PHD-type" evidence="6">
    <location>
        <begin position="167"/>
        <end position="217"/>
    </location>
</feature>
<comment type="caution">
    <text evidence="8">The sequence shown here is derived from an EMBL/GenBank/DDBJ whole genome shotgun (WGS) entry which is preliminary data.</text>
</comment>
<name>A0AAV2TXK2_CALDB</name>
<dbReference type="PROSITE" id="PS50016">
    <property type="entry name" value="ZF_PHD_2"/>
    <property type="match status" value="1"/>
</dbReference>
<dbReference type="InterPro" id="IPR001841">
    <property type="entry name" value="Znf_RING"/>
</dbReference>
<evidence type="ECO:0000256" key="2">
    <source>
        <dbReference type="ARBA" id="ARBA00022771"/>
    </source>
</evidence>
<evidence type="ECO:0000256" key="3">
    <source>
        <dbReference type="ARBA" id="ARBA00022833"/>
    </source>
</evidence>
<protein>
    <recommendedName>
        <fullName evidence="10">PHD and RING finger domain-containing protein 1</fullName>
    </recommendedName>
</protein>
<dbReference type="InterPro" id="IPR001965">
    <property type="entry name" value="Znf_PHD"/>
</dbReference>
<dbReference type="Gene3D" id="3.30.40.10">
    <property type="entry name" value="Zinc/RING finger domain, C3HC4 (zinc finger)"/>
    <property type="match status" value="2"/>
</dbReference>
<keyword evidence="2 4" id="KW-0863">Zinc-finger</keyword>
<dbReference type="PANTHER" id="PTHR12618:SF20">
    <property type="entry name" value="PHD AND RING FINGER DOMAIN-CONTAINING PROTEIN 1"/>
    <property type="match status" value="1"/>
</dbReference>
<dbReference type="InterPro" id="IPR013083">
    <property type="entry name" value="Znf_RING/FYVE/PHD"/>
</dbReference>
<evidence type="ECO:0008006" key="10">
    <source>
        <dbReference type="Google" id="ProtNLM"/>
    </source>
</evidence>
<dbReference type="GO" id="GO:0008270">
    <property type="term" value="F:zinc ion binding"/>
    <property type="evidence" value="ECO:0007669"/>
    <property type="project" value="UniProtKB-KW"/>
</dbReference>
<evidence type="ECO:0000259" key="7">
    <source>
        <dbReference type="PROSITE" id="PS50089"/>
    </source>
</evidence>
<dbReference type="PANTHER" id="PTHR12618">
    <property type="entry name" value="PHD AND RING FINGER DOMAIN-CONTAINING PROTEIN 1"/>
    <property type="match status" value="1"/>
</dbReference>
<dbReference type="SMART" id="SM00249">
    <property type="entry name" value="PHD"/>
    <property type="match status" value="1"/>
</dbReference>
<dbReference type="PROSITE" id="PS50089">
    <property type="entry name" value="ZF_RING_2"/>
    <property type="match status" value="2"/>
</dbReference>
<evidence type="ECO:0000313" key="9">
    <source>
        <dbReference type="Proteomes" id="UP001497525"/>
    </source>
</evidence>
<dbReference type="InterPro" id="IPR047157">
    <property type="entry name" value="PHRF1/Atg35"/>
</dbReference>
<feature type="region of interest" description="Disordered" evidence="5">
    <location>
        <begin position="611"/>
        <end position="639"/>
    </location>
</feature>
<dbReference type="SUPFAM" id="SSF57850">
    <property type="entry name" value="RING/U-box"/>
    <property type="match status" value="2"/>
</dbReference>
<evidence type="ECO:0000313" key="8">
    <source>
        <dbReference type="EMBL" id="CAL5141895.1"/>
    </source>
</evidence>
<dbReference type="InterPro" id="IPR019787">
    <property type="entry name" value="Znf_PHD-finger"/>
</dbReference>
<dbReference type="Pfam" id="PF00628">
    <property type="entry name" value="PHD"/>
    <property type="match status" value="1"/>
</dbReference>
<dbReference type="Proteomes" id="UP001497525">
    <property type="component" value="Unassembled WGS sequence"/>
</dbReference>
<feature type="compositionally biased region" description="Polar residues" evidence="5">
    <location>
        <begin position="420"/>
        <end position="460"/>
    </location>
</feature>
<accession>A0AAV2TXK2</accession>
<feature type="compositionally biased region" description="Basic residues" evidence="5">
    <location>
        <begin position="471"/>
        <end position="486"/>
    </location>
</feature>
<dbReference type="SUPFAM" id="SSF57903">
    <property type="entry name" value="FYVE/PHD zinc finger"/>
    <property type="match status" value="1"/>
</dbReference>
<dbReference type="Pfam" id="PF23030">
    <property type="entry name" value="SCAF11-like_C"/>
    <property type="match status" value="1"/>
</dbReference>
<dbReference type="InterPro" id="IPR019786">
    <property type="entry name" value="Zinc_finger_PHD-type_CS"/>
</dbReference>
<feature type="region of interest" description="Disordered" evidence="5">
    <location>
        <begin position="307"/>
        <end position="345"/>
    </location>
</feature>
<proteinExistence type="predicted"/>
<keyword evidence="1" id="KW-0479">Metal-binding</keyword>
<dbReference type="InterPro" id="IPR011011">
    <property type="entry name" value="Znf_FYVE_PHD"/>
</dbReference>
<dbReference type="PROSITE" id="PS01359">
    <property type="entry name" value="ZF_PHD_1"/>
    <property type="match status" value="1"/>
</dbReference>
<gene>
    <name evidence="8" type="ORF">CDAUBV1_LOCUS17192</name>
</gene>
<feature type="compositionally biased region" description="Low complexity" evidence="5">
    <location>
        <begin position="611"/>
        <end position="638"/>
    </location>
</feature>
<dbReference type="SMART" id="SM00184">
    <property type="entry name" value="RING"/>
    <property type="match status" value="3"/>
</dbReference>
<feature type="region of interest" description="Disordered" evidence="5">
    <location>
        <begin position="221"/>
        <end position="287"/>
    </location>
</feature>
<feature type="compositionally biased region" description="Basic and acidic residues" evidence="5">
    <location>
        <begin position="400"/>
        <end position="413"/>
    </location>
</feature>
<dbReference type="EMBL" id="CAXLJL010000933">
    <property type="protein sequence ID" value="CAL5141895.1"/>
    <property type="molecule type" value="Genomic_DNA"/>
</dbReference>
<dbReference type="InterPro" id="IPR017907">
    <property type="entry name" value="Znf_RING_CS"/>
</dbReference>
<dbReference type="CDD" id="cd15545">
    <property type="entry name" value="PHD_BAZ2A_like"/>
    <property type="match status" value="1"/>
</dbReference>
<feature type="compositionally biased region" description="Basic and acidic residues" evidence="5">
    <location>
        <begin position="263"/>
        <end position="280"/>
    </location>
</feature>
<feature type="region of interest" description="Disordered" evidence="5">
    <location>
        <begin position="388"/>
        <end position="534"/>
    </location>
</feature>
<evidence type="ECO:0000256" key="5">
    <source>
        <dbReference type="SAM" id="MobiDB-lite"/>
    </source>
</evidence>
<dbReference type="Pfam" id="PF13639">
    <property type="entry name" value="zf-RING_2"/>
    <property type="match status" value="1"/>
</dbReference>
<organism evidence="8 9">
    <name type="scientific">Calicophoron daubneyi</name>
    <name type="common">Rumen fluke</name>
    <name type="synonym">Paramphistomum daubneyi</name>
    <dbReference type="NCBI Taxonomy" id="300641"/>
    <lineage>
        <taxon>Eukaryota</taxon>
        <taxon>Metazoa</taxon>
        <taxon>Spiralia</taxon>
        <taxon>Lophotrochozoa</taxon>
        <taxon>Platyhelminthes</taxon>
        <taxon>Trematoda</taxon>
        <taxon>Digenea</taxon>
        <taxon>Plagiorchiida</taxon>
        <taxon>Pronocephalata</taxon>
        <taxon>Paramphistomoidea</taxon>
        <taxon>Paramphistomidae</taxon>
        <taxon>Calicophoron</taxon>
    </lineage>
</organism>
<keyword evidence="3" id="KW-0862">Zinc</keyword>
<evidence type="ECO:0000256" key="4">
    <source>
        <dbReference type="PROSITE-ProRule" id="PRU00175"/>
    </source>
</evidence>
<evidence type="ECO:0000256" key="1">
    <source>
        <dbReference type="ARBA" id="ARBA00022723"/>
    </source>
</evidence>
<evidence type="ECO:0000259" key="6">
    <source>
        <dbReference type="PROSITE" id="PS50016"/>
    </source>
</evidence>
<reference evidence="8" key="1">
    <citation type="submission" date="2024-06" db="EMBL/GenBank/DDBJ databases">
        <authorList>
            <person name="Liu X."/>
            <person name="Lenzi L."/>
            <person name="Haldenby T S."/>
            <person name="Uol C."/>
        </authorList>
    </citation>
    <scope>NUCLEOTIDE SEQUENCE</scope>
</reference>
<feature type="domain" description="RING-type" evidence="7">
    <location>
        <begin position="14"/>
        <end position="56"/>
    </location>
</feature>
<dbReference type="AlphaFoldDB" id="A0AAV2TXK2"/>
<sequence>MLDFLSLKKNELACSLCGGVVHGDNCSPKGCSHAFHSDCFETWMGKNGLAEEYVCPAADCASKFSEITVRKTPFGLTSKVVSLKESHQCPICCEPLQVPVATPESCNHTFCYVCLREWSRVRHECPLDRGAFELILLSDKIGGPITKRVSPPPVQSPPPEDTYEELDTNCEICSSPEDEAHLLLCDHCDRGFHTYCLPVPLNSIPPGDWYCPDCVRHGIGRNGPATRTRTRRSRISSAAADDEAVEHDQNEWNSDLSDDPGDETFHLPHELSNESQERLARRARRRHRGARLLQDTISQLAERVLSEVSQREQRRRDHRRHARTQLTSHTRTRDDDPSRSVCPSEHMEIRRRRLFVLSDESSDEEAIGIPLRLPNLKRDFCRRNFQAGQSSNSEVAQEPSAKRSRLDSSEVKTQDAPSVGPSSSGPTENVSQATPSFQQSSSSNGTDAQLNCQPTSSTVYSSTKASTRTREKTKKKRKLRSKKRVVTRASNGRPLKLRKRKKKLTKTQRRIRRGILERSGISSPTKSPRNIRSSLRSSNNVLPRLSILGAEPTCRNHPTDKFRPPAPTLLREIVANQASMFQFTTRHMHVNSDHSMSPIPVNEVESTVESVHTSVVQNSSTESRPTSASSSKQQKTAKVLTPSPLVVTKTKVNNSHSENIAPERHVVGCTSTAEIQCKSNSPFLQGSEVTTLLTPSTSHNTSSENQKGWDSEKLQYVRAILKANLKPSLVSGRIDKPTYEHIFDRAIYKIQQKDATKVTDVRIQKLAKQYIEYCRRHKVVSAD</sequence>
<feature type="compositionally biased region" description="Basic residues" evidence="5">
    <location>
        <begin position="495"/>
        <end position="513"/>
    </location>
</feature>
<dbReference type="PROSITE" id="PS00518">
    <property type="entry name" value="ZF_RING_1"/>
    <property type="match status" value="1"/>
</dbReference>
<feature type="domain" description="RING-type" evidence="7">
    <location>
        <begin position="89"/>
        <end position="129"/>
    </location>
</feature>
<dbReference type="InterPro" id="IPR057031">
    <property type="entry name" value="SFR19-like_C"/>
</dbReference>